<dbReference type="SUPFAM" id="SSF55961">
    <property type="entry name" value="Bet v1-like"/>
    <property type="match status" value="1"/>
</dbReference>
<dbReference type="InterPro" id="IPR015881">
    <property type="entry name" value="ARHD_Rieske_2Fe_2S"/>
</dbReference>
<keyword evidence="3" id="KW-0560">Oxidoreductase</keyword>
<name>A0ABQ6C069_9BURK</name>
<sequence>MLSQEDNQRITRVGPGTEMGQLMRQFWIPFLLSRDVAEDGQPYRVRLLGEDLVAYRDSSGRVGLVDHACPHRGSPMAFARNEQDGIRCVYHGWKFDVTGACTEMPAEPANSPMLARVKIKAYPVQERNGVLWTYMGGDTENLPPLPNIEWNLVPENQVALTMRVQECNWLQALEGEIDSAHAAILHGRVDVGGTINQWKQAQDLAPSFECVQHAAGLSIGARRKVGDDKNYVRVNQFLLPFWTFVPPQAQYPDLSGHAWVPIDDHHTLCLMFSYTPAQPFYEKTRKVFREGYGGRETGHASEASFEKRSPMDPYHTYWSVFNRGNAYQFSYQLQVDKYNSGLPGLWVQDAACQSGVATIYDRSKEHLGLSDTGIARTRRMLLDASRKLLHEGTRPPSSINPDLFMLRAVSLTIPAGADWTQEGAEHMKAEVGKDFGYAP</sequence>
<dbReference type="InterPro" id="IPR036922">
    <property type="entry name" value="Rieske_2Fe-2S_sf"/>
</dbReference>
<accession>A0ABQ6C069</accession>
<dbReference type="Pfam" id="PF19301">
    <property type="entry name" value="LigXa_C"/>
    <property type="match status" value="1"/>
</dbReference>
<evidence type="ECO:0000313" key="8">
    <source>
        <dbReference type="Proteomes" id="UP001156903"/>
    </source>
</evidence>
<keyword evidence="5" id="KW-0411">Iron-sulfur</keyword>
<evidence type="ECO:0000256" key="1">
    <source>
        <dbReference type="ARBA" id="ARBA00022714"/>
    </source>
</evidence>
<dbReference type="InterPro" id="IPR050584">
    <property type="entry name" value="Cholesterol_7-desaturase"/>
</dbReference>
<dbReference type="Proteomes" id="UP001156903">
    <property type="component" value="Unassembled WGS sequence"/>
</dbReference>
<dbReference type="PROSITE" id="PS51296">
    <property type="entry name" value="RIESKE"/>
    <property type="match status" value="1"/>
</dbReference>
<protein>
    <submittedName>
        <fullName evidence="7">Ring-hydroxylating oxygenase subunit alpha</fullName>
    </submittedName>
</protein>
<evidence type="ECO:0000259" key="6">
    <source>
        <dbReference type="PROSITE" id="PS51296"/>
    </source>
</evidence>
<proteinExistence type="predicted"/>
<comment type="caution">
    <text evidence="7">The sequence shown here is derived from an EMBL/GenBank/DDBJ whole genome shotgun (WGS) entry which is preliminary data.</text>
</comment>
<dbReference type="EMBL" id="BSPB01000006">
    <property type="protein sequence ID" value="GLS13783.1"/>
    <property type="molecule type" value="Genomic_DNA"/>
</dbReference>
<dbReference type="InterPro" id="IPR017941">
    <property type="entry name" value="Rieske_2Fe-2S"/>
</dbReference>
<feature type="domain" description="Rieske" evidence="6">
    <location>
        <begin position="29"/>
        <end position="133"/>
    </location>
</feature>
<reference evidence="8" key="1">
    <citation type="journal article" date="2019" name="Int. J. Syst. Evol. Microbiol.">
        <title>The Global Catalogue of Microorganisms (GCM) 10K type strain sequencing project: providing services to taxonomists for standard genome sequencing and annotation.</title>
        <authorList>
            <consortium name="The Broad Institute Genomics Platform"/>
            <consortium name="The Broad Institute Genome Sequencing Center for Infectious Disease"/>
            <person name="Wu L."/>
            <person name="Ma J."/>
        </authorList>
    </citation>
    <scope>NUCLEOTIDE SEQUENCE [LARGE SCALE GENOMIC DNA]</scope>
    <source>
        <strain evidence="8">NBRC 109341</strain>
    </source>
</reference>
<dbReference type="Gene3D" id="3.90.380.10">
    <property type="entry name" value="Naphthalene 1,2-dioxygenase Alpha Subunit, Chain A, domain 1"/>
    <property type="match status" value="1"/>
</dbReference>
<keyword evidence="2" id="KW-0479">Metal-binding</keyword>
<dbReference type="Pfam" id="PF00355">
    <property type="entry name" value="Rieske"/>
    <property type="match status" value="1"/>
</dbReference>
<evidence type="ECO:0000256" key="5">
    <source>
        <dbReference type="ARBA" id="ARBA00023014"/>
    </source>
</evidence>
<keyword evidence="1" id="KW-0001">2Fe-2S</keyword>
<dbReference type="PROSITE" id="PS00570">
    <property type="entry name" value="RING_HYDROXYL_ALPHA"/>
    <property type="match status" value="1"/>
</dbReference>
<dbReference type="InterPro" id="IPR045623">
    <property type="entry name" value="LigXa_C"/>
</dbReference>
<evidence type="ECO:0000256" key="2">
    <source>
        <dbReference type="ARBA" id="ARBA00022723"/>
    </source>
</evidence>
<evidence type="ECO:0000256" key="3">
    <source>
        <dbReference type="ARBA" id="ARBA00023002"/>
    </source>
</evidence>
<keyword evidence="8" id="KW-1185">Reference proteome</keyword>
<dbReference type="PANTHER" id="PTHR21266">
    <property type="entry name" value="IRON-SULFUR DOMAIN CONTAINING PROTEIN"/>
    <property type="match status" value="1"/>
</dbReference>
<evidence type="ECO:0000256" key="4">
    <source>
        <dbReference type="ARBA" id="ARBA00023004"/>
    </source>
</evidence>
<organism evidence="7 8">
    <name type="scientific">Hydrogenophaga electricum</name>
    <dbReference type="NCBI Taxonomy" id="1230953"/>
    <lineage>
        <taxon>Bacteria</taxon>
        <taxon>Pseudomonadati</taxon>
        <taxon>Pseudomonadota</taxon>
        <taxon>Betaproteobacteria</taxon>
        <taxon>Burkholderiales</taxon>
        <taxon>Comamonadaceae</taxon>
        <taxon>Hydrogenophaga</taxon>
    </lineage>
</organism>
<dbReference type="Gene3D" id="2.102.10.10">
    <property type="entry name" value="Rieske [2Fe-2S] iron-sulphur domain"/>
    <property type="match status" value="1"/>
</dbReference>
<evidence type="ECO:0000313" key="7">
    <source>
        <dbReference type="EMBL" id="GLS13783.1"/>
    </source>
</evidence>
<gene>
    <name evidence="7" type="ORF">GCM10007935_12130</name>
</gene>
<keyword evidence="4" id="KW-0408">Iron</keyword>
<dbReference type="CDD" id="cd03479">
    <property type="entry name" value="Rieske_RO_Alpha_PhDO_like"/>
    <property type="match status" value="1"/>
</dbReference>
<dbReference type="SUPFAM" id="SSF50022">
    <property type="entry name" value="ISP domain"/>
    <property type="match status" value="1"/>
</dbReference>
<dbReference type="PANTHER" id="PTHR21266:SF59">
    <property type="entry name" value="BLR4922 PROTEIN"/>
    <property type="match status" value="1"/>
</dbReference>